<comment type="caution">
    <text evidence="3">The sequence shown here is derived from an EMBL/GenBank/DDBJ whole genome shotgun (WGS) entry which is preliminary data.</text>
</comment>
<sequence length="285" mass="30320">MTAYTFRPSLKAPLTATAPLAAALFAGAAIGLAPVAMLERVVMESGLPAVLPAAAPPLGVTARVAMALIAAGLAAMAVWAVVSLLALRRLGASQPAIADEPYEMVPQVRRADAHPDAPPRAPLRATVDLGVPSEPARDIEAVEDDAIVEETPVVLRKPPVERDLPNDLDQPLSSYDPDALPDTPLAPQQPVRPLHRPAPQPLEAGERLETFELTPPVRRASEPQRIEEDDIPITGPETEATVHALLERLERGVERRARRRVEKPATAAAGLNGTLDQLRKLAVNG</sequence>
<feature type="transmembrane region" description="Helical" evidence="2">
    <location>
        <begin position="62"/>
        <end position="87"/>
    </location>
</feature>
<evidence type="ECO:0000313" key="3">
    <source>
        <dbReference type="EMBL" id="MBR0553799.1"/>
    </source>
</evidence>
<gene>
    <name evidence="3" type="ORF">J7S20_14910</name>
</gene>
<keyword evidence="2" id="KW-1133">Transmembrane helix</keyword>
<evidence type="ECO:0000313" key="4">
    <source>
        <dbReference type="Proteomes" id="UP000676996"/>
    </source>
</evidence>
<feature type="compositionally biased region" description="Low complexity" evidence="1">
    <location>
        <begin position="176"/>
        <end position="186"/>
    </location>
</feature>
<dbReference type="EMBL" id="JAGRQC010000004">
    <property type="protein sequence ID" value="MBR0553799.1"/>
    <property type="molecule type" value="Genomic_DNA"/>
</dbReference>
<dbReference type="Proteomes" id="UP000676996">
    <property type="component" value="Unassembled WGS sequence"/>
</dbReference>
<dbReference type="RefSeq" id="WP_284055041.1">
    <property type="nucleotide sequence ID" value="NZ_JAGRQC010000004.1"/>
</dbReference>
<feature type="region of interest" description="Disordered" evidence="1">
    <location>
        <begin position="150"/>
        <end position="206"/>
    </location>
</feature>
<keyword evidence="2" id="KW-0472">Membrane</keyword>
<reference evidence="3" key="1">
    <citation type="submission" date="2021-04" db="EMBL/GenBank/DDBJ databases">
        <title>Ouciella asimina sp. nov., isolated from the surface seawater in the hydrothermal field of Okinawa Trough.</title>
        <authorList>
            <person name="Shuang W."/>
        </authorList>
    </citation>
    <scope>NUCLEOTIDE SEQUENCE</scope>
    <source>
        <strain evidence="3">LXI357</strain>
    </source>
</reference>
<keyword evidence="4" id="KW-1185">Reference proteome</keyword>
<organism evidence="3 4">
    <name type="scientific">Stakelama marina</name>
    <dbReference type="NCBI Taxonomy" id="2826939"/>
    <lineage>
        <taxon>Bacteria</taxon>
        <taxon>Pseudomonadati</taxon>
        <taxon>Pseudomonadota</taxon>
        <taxon>Alphaproteobacteria</taxon>
        <taxon>Sphingomonadales</taxon>
        <taxon>Sphingomonadaceae</taxon>
        <taxon>Stakelama</taxon>
    </lineage>
</organism>
<keyword evidence="2" id="KW-0812">Transmembrane</keyword>
<protein>
    <submittedName>
        <fullName evidence="3">Uncharacterized protein</fullName>
    </submittedName>
</protein>
<name>A0A8T4IN90_9SPHN</name>
<accession>A0A8T4IN90</accession>
<proteinExistence type="predicted"/>
<dbReference type="AlphaFoldDB" id="A0A8T4IN90"/>
<evidence type="ECO:0000256" key="1">
    <source>
        <dbReference type="SAM" id="MobiDB-lite"/>
    </source>
</evidence>
<evidence type="ECO:0000256" key="2">
    <source>
        <dbReference type="SAM" id="Phobius"/>
    </source>
</evidence>